<dbReference type="AlphaFoldDB" id="A0A843YTA2"/>
<feature type="region of interest" description="Disordered" evidence="1">
    <location>
        <begin position="61"/>
        <end position="103"/>
    </location>
</feature>
<keyword evidence="2" id="KW-1133">Transmembrane helix</keyword>
<dbReference type="Pfam" id="PF05036">
    <property type="entry name" value="SPOR"/>
    <property type="match status" value="1"/>
</dbReference>
<dbReference type="EMBL" id="WINI01000004">
    <property type="protein sequence ID" value="MQR00934.1"/>
    <property type="molecule type" value="Genomic_DNA"/>
</dbReference>
<sequence length="238" mass="25266">MRKQNHSKNHSKNQAGGTMLGLIIGLIIGLAIAVVVAILITKTPSPFNNKNIKADKSADVVATPEQLSDPNKPLYGNRGTITPAPSITTPTPETPVAAPKSTEEPDLIGEKIQEMQKEAKVPAVSKSTSDKVAAEKAKKAAADSASNSTGTKTDTADAGGNWIYYLQVGAFREQAEAENARARLALMGFEATISERPSDEGSLYRVRIGSFSSLETMNRMRSKLSDNGINAAVVRSAK</sequence>
<reference evidence="4 5" key="1">
    <citation type="submission" date="2019-10" db="EMBL/GenBank/DDBJ databases">
        <title>Glaciimonas soli sp. nov., a psychrophilic bacterium isolated from the forest soil of a high elevation mountain in Taiwan.</title>
        <authorList>
            <person name="Wang L.-T."/>
            <person name="Shieh W.Y."/>
        </authorList>
    </citation>
    <scope>NUCLEOTIDE SEQUENCE [LARGE SCALE GENOMIC DNA]</scope>
    <source>
        <strain evidence="4 5">GS1</strain>
    </source>
</reference>
<dbReference type="InterPro" id="IPR007730">
    <property type="entry name" value="SPOR-like_dom"/>
</dbReference>
<gene>
    <name evidence="4" type="ORF">GEV47_09580</name>
</gene>
<dbReference type="PROSITE" id="PS51724">
    <property type="entry name" value="SPOR"/>
    <property type="match status" value="1"/>
</dbReference>
<protein>
    <submittedName>
        <fullName evidence="4">SPOR domain-containing protein</fullName>
    </submittedName>
</protein>
<dbReference type="GO" id="GO:0030428">
    <property type="term" value="C:cell septum"/>
    <property type="evidence" value="ECO:0007669"/>
    <property type="project" value="TreeGrafter"/>
</dbReference>
<organism evidence="4 5">
    <name type="scientific">Glaciimonas soli</name>
    <dbReference type="NCBI Taxonomy" id="2590999"/>
    <lineage>
        <taxon>Bacteria</taxon>
        <taxon>Pseudomonadati</taxon>
        <taxon>Pseudomonadota</taxon>
        <taxon>Betaproteobacteria</taxon>
        <taxon>Burkholderiales</taxon>
        <taxon>Oxalobacteraceae</taxon>
        <taxon>Glaciimonas</taxon>
    </lineage>
</organism>
<evidence type="ECO:0000256" key="2">
    <source>
        <dbReference type="SAM" id="Phobius"/>
    </source>
</evidence>
<keyword evidence="2" id="KW-0472">Membrane</keyword>
<keyword evidence="2" id="KW-0812">Transmembrane</keyword>
<name>A0A843YTA2_9BURK</name>
<dbReference type="SUPFAM" id="SSF110997">
    <property type="entry name" value="Sporulation related repeat"/>
    <property type="match status" value="1"/>
</dbReference>
<dbReference type="PANTHER" id="PTHR38687">
    <property type="entry name" value="CELL DIVISION PROTEIN DEDD-RELATED"/>
    <property type="match status" value="1"/>
</dbReference>
<evidence type="ECO:0000256" key="1">
    <source>
        <dbReference type="SAM" id="MobiDB-lite"/>
    </source>
</evidence>
<dbReference type="PANTHER" id="PTHR38687:SF1">
    <property type="entry name" value="CELL DIVISION PROTEIN DEDD"/>
    <property type="match status" value="1"/>
</dbReference>
<comment type="caution">
    <text evidence="4">The sequence shown here is derived from an EMBL/GenBank/DDBJ whole genome shotgun (WGS) entry which is preliminary data.</text>
</comment>
<dbReference type="RefSeq" id="WP_153234539.1">
    <property type="nucleotide sequence ID" value="NZ_WINI01000004.1"/>
</dbReference>
<feature type="transmembrane region" description="Helical" evidence="2">
    <location>
        <begin position="20"/>
        <end position="40"/>
    </location>
</feature>
<dbReference type="Proteomes" id="UP000451565">
    <property type="component" value="Unassembled WGS sequence"/>
</dbReference>
<accession>A0A843YTA2</accession>
<dbReference type="InterPro" id="IPR052521">
    <property type="entry name" value="Cell_div_SPOR-domain"/>
</dbReference>
<evidence type="ECO:0000259" key="3">
    <source>
        <dbReference type="PROSITE" id="PS51724"/>
    </source>
</evidence>
<proteinExistence type="predicted"/>
<dbReference type="OrthoDB" id="7063246at2"/>
<dbReference type="GO" id="GO:0032153">
    <property type="term" value="C:cell division site"/>
    <property type="evidence" value="ECO:0007669"/>
    <property type="project" value="TreeGrafter"/>
</dbReference>
<dbReference type="GO" id="GO:0042834">
    <property type="term" value="F:peptidoglycan binding"/>
    <property type="evidence" value="ECO:0007669"/>
    <property type="project" value="InterPro"/>
</dbReference>
<evidence type="ECO:0000313" key="4">
    <source>
        <dbReference type="EMBL" id="MQR00934.1"/>
    </source>
</evidence>
<keyword evidence="5" id="KW-1185">Reference proteome</keyword>
<dbReference type="Gene3D" id="3.30.70.1070">
    <property type="entry name" value="Sporulation related repeat"/>
    <property type="match status" value="1"/>
</dbReference>
<evidence type="ECO:0000313" key="5">
    <source>
        <dbReference type="Proteomes" id="UP000451565"/>
    </source>
</evidence>
<feature type="compositionally biased region" description="Low complexity" evidence="1">
    <location>
        <begin position="80"/>
        <end position="99"/>
    </location>
</feature>
<dbReference type="InterPro" id="IPR036680">
    <property type="entry name" value="SPOR-like_sf"/>
</dbReference>
<feature type="domain" description="SPOR" evidence="3">
    <location>
        <begin position="158"/>
        <end position="237"/>
    </location>
</feature>
<dbReference type="GO" id="GO:0032506">
    <property type="term" value="P:cytokinetic process"/>
    <property type="evidence" value="ECO:0007669"/>
    <property type="project" value="TreeGrafter"/>
</dbReference>